<feature type="chain" id="PRO_5002554429" evidence="1">
    <location>
        <begin position="30"/>
        <end position="353"/>
    </location>
</feature>
<dbReference type="GO" id="GO:0016747">
    <property type="term" value="F:acyltransferase activity, transferring groups other than amino-acyl groups"/>
    <property type="evidence" value="ECO:0007669"/>
    <property type="project" value="TreeGrafter"/>
</dbReference>
<organism evidence="2 3">
    <name type="scientific">Corynebacterium epidermidicanis</name>
    <dbReference type="NCBI Taxonomy" id="1050174"/>
    <lineage>
        <taxon>Bacteria</taxon>
        <taxon>Bacillati</taxon>
        <taxon>Actinomycetota</taxon>
        <taxon>Actinomycetes</taxon>
        <taxon>Mycobacteriales</taxon>
        <taxon>Corynebacteriaceae</taxon>
        <taxon>Corynebacterium</taxon>
    </lineage>
</organism>
<evidence type="ECO:0000313" key="3">
    <source>
        <dbReference type="Proteomes" id="UP000035368"/>
    </source>
</evidence>
<evidence type="ECO:0000313" key="2">
    <source>
        <dbReference type="EMBL" id="AKK04078.1"/>
    </source>
</evidence>
<dbReference type="OrthoDB" id="4510758at2"/>
<dbReference type="InterPro" id="IPR000801">
    <property type="entry name" value="Esterase-like"/>
</dbReference>
<dbReference type="RefSeq" id="WP_047240977.1">
    <property type="nucleotide sequence ID" value="NZ_CP011541.1"/>
</dbReference>
<dbReference type="PATRIC" id="fig|1050174.4.peg.2270"/>
<dbReference type="AlphaFoldDB" id="A0A0G3GX01"/>
<dbReference type="PANTHER" id="PTHR48098:SF1">
    <property type="entry name" value="DIACYLGLYCEROL ACYLTRANSFERASE_MYCOLYLTRANSFERASE AG85A"/>
    <property type="match status" value="1"/>
</dbReference>
<keyword evidence="1" id="KW-0732">Signal</keyword>
<keyword evidence="3" id="KW-1185">Reference proteome</keyword>
<dbReference type="Gene3D" id="3.40.50.1820">
    <property type="entry name" value="alpha/beta hydrolase"/>
    <property type="match status" value="1"/>
</dbReference>
<accession>A0A0G3GX01</accession>
<protein>
    <submittedName>
        <fullName evidence="2">Putative esterase</fullName>
    </submittedName>
</protein>
<proteinExistence type="predicted"/>
<dbReference type="Proteomes" id="UP000035368">
    <property type="component" value="Chromosome"/>
</dbReference>
<gene>
    <name evidence="2" type="primary">cmtA</name>
    <name evidence="2" type="ORF">CEPID_11245</name>
</gene>
<name>A0A0G3GX01_9CORY</name>
<dbReference type="KEGG" id="cei:CEPID_11245"/>
<dbReference type="SUPFAM" id="SSF53474">
    <property type="entry name" value="alpha/beta-Hydrolases"/>
    <property type="match status" value="1"/>
</dbReference>
<reference evidence="2 3" key="1">
    <citation type="submission" date="2015-05" db="EMBL/GenBank/DDBJ databases">
        <title>Complete genome sequence of Corynebacterium epidermidicanis DSM 45586, isolated from the skin of a dog suffering from pruritus.</title>
        <authorList>
            <person name="Ruckert C."/>
            <person name="Albersmeier A."/>
            <person name="Winkler A."/>
            <person name="Tauch A."/>
        </authorList>
    </citation>
    <scope>NUCLEOTIDE SEQUENCE [LARGE SCALE GENOMIC DNA]</scope>
    <source>
        <strain evidence="2 3">DSM 45586</strain>
    </source>
</reference>
<dbReference type="PANTHER" id="PTHR48098">
    <property type="entry name" value="ENTEROCHELIN ESTERASE-RELATED"/>
    <property type="match status" value="1"/>
</dbReference>
<dbReference type="EMBL" id="CP011541">
    <property type="protein sequence ID" value="AKK04078.1"/>
    <property type="molecule type" value="Genomic_DNA"/>
</dbReference>
<sequence length="353" mass="38231">MKNLRRIVATVAAASIALSAAQVAPMAVAGTPAADIAAGTQLSTIEEGPKGDTVPRWRAAIEGRSDVKEMWAYSPSMDRWVPMVVLPASNPGRPIVYALNGGDGGEGRANWIMQTDILDFYKDKDVNVVVPMSGAFSYYTDWQEEAPQLGGKQMWETFLTKELPGAIENHLNASSKRAIIGMSMSATTTLLYAEHNPGFYDAVGSFSGMAETSSPLGLFAIDQTLNRGGVNKNMMWGPLGTATWHYNDALINSDKLRGTNLYVSNATGLLGEHDVWSAPRVQYNSANVAILGIEGGVIEGATNLATHNLKAKLDREGIPAHFEFRNTGTHSWAWWQDDLHKSWDVTFNAALNG</sequence>
<feature type="signal peptide" evidence="1">
    <location>
        <begin position="1"/>
        <end position="29"/>
    </location>
</feature>
<dbReference type="STRING" id="1050174.CEPID_11245"/>
<evidence type="ECO:0000256" key="1">
    <source>
        <dbReference type="SAM" id="SignalP"/>
    </source>
</evidence>
<dbReference type="InterPro" id="IPR050583">
    <property type="entry name" value="Mycobacterial_A85_antigen"/>
</dbReference>
<dbReference type="InterPro" id="IPR029058">
    <property type="entry name" value="AB_hydrolase_fold"/>
</dbReference>
<dbReference type="Pfam" id="PF00756">
    <property type="entry name" value="Esterase"/>
    <property type="match status" value="1"/>
</dbReference>